<evidence type="ECO:0000313" key="2">
    <source>
        <dbReference type="EMBL" id="KAG7323960.1"/>
    </source>
</evidence>
<evidence type="ECO:0000313" key="3">
    <source>
        <dbReference type="Proteomes" id="UP000824219"/>
    </source>
</evidence>
<dbReference type="Proteomes" id="UP000824219">
    <property type="component" value="Linkage Group LG14"/>
</dbReference>
<reference evidence="2 3" key="1">
    <citation type="submission" date="2021-06" db="EMBL/GenBank/DDBJ databases">
        <title>Chromosome-level genome assembly of the red-tail catfish (Hemibagrus wyckioides).</title>
        <authorList>
            <person name="Shao F."/>
        </authorList>
    </citation>
    <scope>NUCLEOTIDE SEQUENCE [LARGE SCALE GENOMIC DNA]</scope>
    <source>
        <strain evidence="2">EC202008001</strain>
        <tissue evidence="2">Blood</tissue>
    </source>
</reference>
<evidence type="ECO:0000256" key="1">
    <source>
        <dbReference type="SAM" id="MobiDB-lite"/>
    </source>
</evidence>
<organism evidence="2 3">
    <name type="scientific">Hemibagrus wyckioides</name>
    <dbReference type="NCBI Taxonomy" id="337641"/>
    <lineage>
        <taxon>Eukaryota</taxon>
        <taxon>Metazoa</taxon>
        <taxon>Chordata</taxon>
        <taxon>Craniata</taxon>
        <taxon>Vertebrata</taxon>
        <taxon>Euteleostomi</taxon>
        <taxon>Actinopterygii</taxon>
        <taxon>Neopterygii</taxon>
        <taxon>Teleostei</taxon>
        <taxon>Ostariophysi</taxon>
        <taxon>Siluriformes</taxon>
        <taxon>Bagridae</taxon>
        <taxon>Hemibagrus</taxon>
    </lineage>
</organism>
<dbReference type="EMBL" id="JAHKSW010000014">
    <property type="protein sequence ID" value="KAG7323960.1"/>
    <property type="molecule type" value="Genomic_DNA"/>
</dbReference>
<dbReference type="AlphaFoldDB" id="A0A9D3SHD6"/>
<sequence length="99" mass="11130">MVLNFREHFGPGSPVLPTAIRDMRTVLSVYSETVQTRMRSGHGVHTPPHPPCFQPRLKNPAAQEQHRPQTAVGLRYPPSEPWTDPGSAHQHIFQASLQM</sequence>
<proteinExistence type="predicted"/>
<name>A0A9D3SHD6_9TELE</name>
<comment type="caution">
    <text evidence="2">The sequence shown here is derived from an EMBL/GenBank/DDBJ whole genome shotgun (WGS) entry which is preliminary data.</text>
</comment>
<keyword evidence="3" id="KW-1185">Reference proteome</keyword>
<protein>
    <submittedName>
        <fullName evidence="2">Uncharacterized protein</fullName>
    </submittedName>
</protein>
<feature type="region of interest" description="Disordered" evidence="1">
    <location>
        <begin position="37"/>
        <end position="99"/>
    </location>
</feature>
<gene>
    <name evidence="2" type="ORF">KOW79_011976</name>
</gene>
<accession>A0A9D3SHD6</accession>